<gene>
    <name evidence="3" type="ORF">ACFSJ3_07245</name>
</gene>
<dbReference type="Pfam" id="PF07670">
    <property type="entry name" value="Gate"/>
    <property type="match status" value="2"/>
</dbReference>
<dbReference type="Proteomes" id="UP001597380">
    <property type="component" value="Unassembled WGS sequence"/>
</dbReference>
<keyword evidence="4" id="KW-1185">Reference proteome</keyword>
<feature type="transmembrane region" description="Helical" evidence="1">
    <location>
        <begin position="140"/>
        <end position="160"/>
    </location>
</feature>
<feature type="transmembrane region" description="Helical" evidence="1">
    <location>
        <begin position="275"/>
        <end position="294"/>
    </location>
</feature>
<keyword evidence="1" id="KW-0812">Transmembrane</keyword>
<proteinExistence type="predicted"/>
<sequence>MLNLLWLGMFLLGLLSACYRWLFQDDQEVFARLMQAIFDAASLSMSIGIGLAGLLCFWMGIMRLAERTGAVERLASLLSPLFSRLMPEVPKGHPAIGGVTMNLAANILGLDNAATPLGIKAMQQLQTLNPLKDTASNAQILFLVLNTSSVTIFPVTVFLYRAQLGAEVPTDVFLPLLLATTASSVAGLLAVAWVQKIKLYDAVLVGYGLALALLMALPMLYLLSLPASDMAAGSGFIANILLVLLICSLMFVAWKKGVDVYEEFVEGAKEGVSQAFKIVPYLVAMLCAISFLRASGALESFMSLVRTFVEYLGLDGRFVDALPTGLMKPFSGSGARALMIETMETHGADSFAGRLSSIMQGSTETTFYVLAVYFGAVGIQRARHAVACGLIADAAGITAAIMVCYWIFG</sequence>
<feature type="transmembrane region" description="Helical" evidence="1">
    <location>
        <begin position="358"/>
        <end position="379"/>
    </location>
</feature>
<protein>
    <submittedName>
        <fullName evidence="3">Nucleoside recognition domain-containing protein</fullName>
    </submittedName>
</protein>
<dbReference type="EMBL" id="JBHUHT010000009">
    <property type="protein sequence ID" value="MFD2095775.1"/>
    <property type="molecule type" value="Genomic_DNA"/>
</dbReference>
<keyword evidence="1" id="KW-1133">Transmembrane helix</keyword>
<dbReference type="RefSeq" id="WP_345340157.1">
    <property type="nucleotide sequence ID" value="NZ_BAABLI010000014.1"/>
</dbReference>
<feature type="transmembrane region" description="Helical" evidence="1">
    <location>
        <begin position="36"/>
        <end position="58"/>
    </location>
</feature>
<keyword evidence="1" id="KW-0472">Membrane</keyword>
<feature type="transmembrane region" description="Helical" evidence="1">
    <location>
        <begin position="172"/>
        <end position="192"/>
    </location>
</feature>
<feature type="domain" description="Nucleoside transporter/FeoB GTPase Gate" evidence="2">
    <location>
        <begin position="275"/>
        <end position="379"/>
    </location>
</feature>
<accession>A0ABW4XJP1</accession>
<dbReference type="InterPro" id="IPR052549">
    <property type="entry name" value="SpmB"/>
</dbReference>
<comment type="caution">
    <text evidence="3">The sequence shown here is derived from an EMBL/GenBank/DDBJ whole genome shotgun (WGS) entry which is preliminary data.</text>
</comment>
<feature type="transmembrane region" description="Helical" evidence="1">
    <location>
        <begin position="204"/>
        <end position="224"/>
    </location>
</feature>
<dbReference type="PANTHER" id="PTHR35793:SF2">
    <property type="entry name" value="INNER MEMBRANE PROTEIN YJIG"/>
    <property type="match status" value="1"/>
</dbReference>
<feature type="transmembrane region" description="Helical" evidence="1">
    <location>
        <begin position="386"/>
        <end position="408"/>
    </location>
</feature>
<organism evidence="3 4">
    <name type="scientific">Corallincola platygyrae</name>
    <dbReference type="NCBI Taxonomy" id="1193278"/>
    <lineage>
        <taxon>Bacteria</taxon>
        <taxon>Pseudomonadati</taxon>
        <taxon>Pseudomonadota</taxon>
        <taxon>Gammaproteobacteria</taxon>
        <taxon>Alteromonadales</taxon>
        <taxon>Psychromonadaceae</taxon>
        <taxon>Corallincola</taxon>
    </lineage>
</organism>
<evidence type="ECO:0000256" key="1">
    <source>
        <dbReference type="SAM" id="Phobius"/>
    </source>
</evidence>
<reference evidence="4" key="1">
    <citation type="journal article" date="2019" name="Int. J. Syst. Evol. Microbiol.">
        <title>The Global Catalogue of Microorganisms (GCM) 10K type strain sequencing project: providing services to taxonomists for standard genome sequencing and annotation.</title>
        <authorList>
            <consortium name="The Broad Institute Genomics Platform"/>
            <consortium name="The Broad Institute Genome Sequencing Center for Infectious Disease"/>
            <person name="Wu L."/>
            <person name="Ma J."/>
        </authorList>
    </citation>
    <scope>NUCLEOTIDE SEQUENCE [LARGE SCALE GENOMIC DNA]</scope>
    <source>
        <strain evidence="4">CGMCC 1.10992</strain>
    </source>
</reference>
<dbReference type="InterPro" id="IPR011642">
    <property type="entry name" value="Gate_dom"/>
</dbReference>
<feature type="domain" description="Nucleoside transporter/FeoB GTPase Gate" evidence="2">
    <location>
        <begin position="51"/>
        <end position="158"/>
    </location>
</feature>
<dbReference type="PANTHER" id="PTHR35793">
    <property type="entry name" value="INNER MEMBRANE PROTEIN YJIG"/>
    <property type="match status" value="1"/>
</dbReference>
<name>A0ABW4XJP1_9GAMM</name>
<dbReference type="PIRSF" id="PIRSF036542">
    <property type="entry name" value="SpmA_SpmB"/>
    <property type="match status" value="1"/>
</dbReference>
<evidence type="ECO:0000313" key="3">
    <source>
        <dbReference type="EMBL" id="MFD2095775.1"/>
    </source>
</evidence>
<dbReference type="InterPro" id="IPR011415">
    <property type="entry name" value="SpmA_SpmB"/>
</dbReference>
<evidence type="ECO:0000259" key="2">
    <source>
        <dbReference type="Pfam" id="PF07670"/>
    </source>
</evidence>
<feature type="transmembrane region" description="Helical" evidence="1">
    <location>
        <begin position="236"/>
        <end position="254"/>
    </location>
</feature>
<evidence type="ECO:0000313" key="4">
    <source>
        <dbReference type="Proteomes" id="UP001597380"/>
    </source>
</evidence>